<accession>X0TJK4</accession>
<evidence type="ECO:0000259" key="2">
    <source>
        <dbReference type="PROSITE" id="PS50110"/>
    </source>
</evidence>
<dbReference type="InterPro" id="IPR001789">
    <property type="entry name" value="Sig_transdc_resp-reg_receiver"/>
</dbReference>
<feature type="domain" description="Response regulatory" evidence="2">
    <location>
        <begin position="1"/>
        <end position="72"/>
    </location>
</feature>
<sequence length="88" mass="9566">VDGILLDMDMPVMDGLTMLDELRWLGYPMPVVIMSGGVKGPALRQLVKEGAQGFMSKPFSLSFLRNVCATIFENQGVDGRSADHSHVA</sequence>
<gene>
    <name evidence="3" type="ORF">S01H1_03288</name>
</gene>
<organism evidence="3">
    <name type="scientific">marine sediment metagenome</name>
    <dbReference type="NCBI Taxonomy" id="412755"/>
    <lineage>
        <taxon>unclassified sequences</taxon>
        <taxon>metagenomes</taxon>
        <taxon>ecological metagenomes</taxon>
    </lineage>
</organism>
<dbReference type="EMBL" id="BARS01001783">
    <property type="protein sequence ID" value="GAF76275.1"/>
    <property type="molecule type" value="Genomic_DNA"/>
</dbReference>
<evidence type="ECO:0000256" key="1">
    <source>
        <dbReference type="ARBA" id="ARBA00022553"/>
    </source>
</evidence>
<proteinExistence type="predicted"/>
<dbReference type="InterPro" id="IPR011006">
    <property type="entry name" value="CheY-like_superfamily"/>
</dbReference>
<evidence type="ECO:0000313" key="3">
    <source>
        <dbReference type="EMBL" id="GAF76275.1"/>
    </source>
</evidence>
<reference evidence="3" key="1">
    <citation type="journal article" date="2014" name="Front. Microbiol.">
        <title>High frequency of phylogenetically diverse reductive dehalogenase-homologous genes in deep subseafloor sedimentary metagenomes.</title>
        <authorList>
            <person name="Kawai M."/>
            <person name="Futagami T."/>
            <person name="Toyoda A."/>
            <person name="Takaki Y."/>
            <person name="Nishi S."/>
            <person name="Hori S."/>
            <person name="Arai W."/>
            <person name="Tsubouchi T."/>
            <person name="Morono Y."/>
            <person name="Uchiyama I."/>
            <person name="Ito T."/>
            <person name="Fujiyama A."/>
            <person name="Inagaki F."/>
            <person name="Takami H."/>
        </authorList>
    </citation>
    <scope>NUCLEOTIDE SEQUENCE</scope>
    <source>
        <strain evidence="3">Expedition CK06-06</strain>
    </source>
</reference>
<dbReference type="PROSITE" id="PS50110">
    <property type="entry name" value="RESPONSE_REGULATORY"/>
    <property type="match status" value="1"/>
</dbReference>
<dbReference type="PANTHER" id="PTHR44591:SF3">
    <property type="entry name" value="RESPONSE REGULATORY DOMAIN-CONTAINING PROTEIN"/>
    <property type="match status" value="1"/>
</dbReference>
<dbReference type="Pfam" id="PF00072">
    <property type="entry name" value="Response_reg"/>
    <property type="match status" value="1"/>
</dbReference>
<dbReference type="CDD" id="cd00156">
    <property type="entry name" value="REC"/>
    <property type="match status" value="1"/>
</dbReference>
<dbReference type="PANTHER" id="PTHR44591">
    <property type="entry name" value="STRESS RESPONSE REGULATOR PROTEIN 1"/>
    <property type="match status" value="1"/>
</dbReference>
<dbReference type="Gene3D" id="3.40.50.2300">
    <property type="match status" value="1"/>
</dbReference>
<name>X0TJK4_9ZZZZ</name>
<dbReference type="InterPro" id="IPR050595">
    <property type="entry name" value="Bact_response_regulator"/>
</dbReference>
<dbReference type="GO" id="GO:0000160">
    <property type="term" value="P:phosphorelay signal transduction system"/>
    <property type="evidence" value="ECO:0007669"/>
    <property type="project" value="InterPro"/>
</dbReference>
<dbReference type="AlphaFoldDB" id="X0TJK4"/>
<protein>
    <recommendedName>
        <fullName evidence="2">Response regulatory domain-containing protein</fullName>
    </recommendedName>
</protein>
<dbReference type="SUPFAM" id="SSF52172">
    <property type="entry name" value="CheY-like"/>
    <property type="match status" value="1"/>
</dbReference>
<comment type="caution">
    <text evidence="3">The sequence shown here is derived from an EMBL/GenBank/DDBJ whole genome shotgun (WGS) entry which is preliminary data.</text>
</comment>
<feature type="non-terminal residue" evidence="3">
    <location>
        <position position="1"/>
    </location>
</feature>
<keyword evidence="1" id="KW-0597">Phosphoprotein</keyword>